<comment type="caution">
    <text evidence="1">The sequence shown here is derived from an EMBL/GenBank/DDBJ whole genome shotgun (WGS) entry which is preliminary data.</text>
</comment>
<keyword evidence="2" id="KW-1185">Reference proteome</keyword>
<reference evidence="1" key="1">
    <citation type="submission" date="2022-09" db="EMBL/GenBank/DDBJ databases">
        <title>A Global Phylogenomic Analysis of the Shiitake Genus Lentinula.</title>
        <authorList>
            <consortium name="DOE Joint Genome Institute"/>
            <person name="Sierra-Patev S."/>
            <person name="Min B."/>
            <person name="Naranjo-Ortiz M."/>
            <person name="Looney B."/>
            <person name="Konkel Z."/>
            <person name="Slot J.C."/>
            <person name="Sakamoto Y."/>
            <person name="Steenwyk J.L."/>
            <person name="Rokas A."/>
            <person name="Carro J."/>
            <person name="Camarero S."/>
            <person name="Ferreira P."/>
            <person name="Molpeceres G."/>
            <person name="Ruiz-Duenas F.J."/>
            <person name="Serrano A."/>
            <person name="Henrissat B."/>
            <person name="Drula E."/>
            <person name="Hughes K.W."/>
            <person name="Mata J.L."/>
            <person name="Ishikawa N.K."/>
            <person name="Vargas-Isla R."/>
            <person name="Ushijima S."/>
            <person name="Smith C.A."/>
            <person name="Ahrendt S."/>
            <person name="Andreopoulos W."/>
            <person name="He G."/>
            <person name="Labutti K."/>
            <person name="Lipzen A."/>
            <person name="Ng V."/>
            <person name="Riley R."/>
            <person name="Sandor L."/>
            <person name="Barry K."/>
            <person name="Martinez A.T."/>
            <person name="Xiao Y."/>
            <person name="Gibbons J.G."/>
            <person name="Terashima K."/>
            <person name="Grigoriev I.V."/>
            <person name="Hibbett D.S."/>
        </authorList>
    </citation>
    <scope>NUCLEOTIDE SEQUENCE</scope>
    <source>
        <strain evidence="1">TMI1499</strain>
    </source>
</reference>
<accession>A0ACC1U058</accession>
<name>A0ACC1U058_9AGAR</name>
<organism evidence="1 2">
    <name type="scientific">Lentinula aff. lateritia</name>
    <dbReference type="NCBI Taxonomy" id="2804960"/>
    <lineage>
        <taxon>Eukaryota</taxon>
        <taxon>Fungi</taxon>
        <taxon>Dikarya</taxon>
        <taxon>Basidiomycota</taxon>
        <taxon>Agaricomycotina</taxon>
        <taxon>Agaricomycetes</taxon>
        <taxon>Agaricomycetidae</taxon>
        <taxon>Agaricales</taxon>
        <taxon>Marasmiineae</taxon>
        <taxon>Omphalotaceae</taxon>
        <taxon>Lentinula</taxon>
    </lineage>
</organism>
<dbReference type="EMBL" id="MU795103">
    <property type="protein sequence ID" value="KAJ3810407.1"/>
    <property type="molecule type" value="Genomic_DNA"/>
</dbReference>
<protein>
    <submittedName>
        <fullName evidence="1">Uncharacterized protein</fullName>
    </submittedName>
</protein>
<evidence type="ECO:0000313" key="2">
    <source>
        <dbReference type="Proteomes" id="UP001163835"/>
    </source>
</evidence>
<dbReference type="Proteomes" id="UP001163835">
    <property type="component" value="Unassembled WGS sequence"/>
</dbReference>
<sequence length="669" mass="73781">MGILRDRVHCRDWAEVGELMDEVSGRSRDELGSPVMSQNAEGVLRGWVGIGFNLCATMPSSSPRATFSALLPPIRNRLPLPPEGRSSKTNSPSLLNLLPGPNFNYLRTYSTPGSHLLHIAAMTLCGLLLPRLLFLAPIVLSIQRRAEFQKVLPIAARALGKGLVVLGSSSAIINFPVVVVRTLHIANGFWNDTVLLLNDIRAADRQELERFQWAQEQEAVLAAKQMGRQRPDLNLVPPRFLLGRIMPVSRQTSSVRDPEPLVQLAEVAGRQTGFGTGNAAHFGVPAPSAIKGPQEGTSPSLCLLPIIPLWSPGFLHSTLIVLRMNISSPRQENSTLASALRDTLTSLEARQGELEQLTASASLSSQRQGEYDHLMDQVQALQCLLPGPVDKPLVDHFQDFKESHCTACEDRDSLWWIHSPKEEVHHFRERALFVEKIVREYPEEGSYLVSLPPLAEVQVFSWLWSSWRLLEVSMLSSTFDPSVAYSGFFITLLRERRHAGFVVPFNDSLEPPLHHQMFALEMALPHHGLGNWEDLVPAIPSLDQAMQAWEAMMLDLIHCVTDTPPPGSVSYQEVGVDPCGVDSPPPDVHLFLPDSTSPASPLLPDPSPPPPPLFGTVATLAIDLTGEDDDEDIYESPSSRRRRLEREVMDADGMEVDEGVPVKSESSVA</sequence>
<gene>
    <name evidence="1" type="ORF">F5876DRAFT_65635</name>
</gene>
<evidence type="ECO:0000313" key="1">
    <source>
        <dbReference type="EMBL" id="KAJ3810407.1"/>
    </source>
</evidence>
<proteinExistence type="predicted"/>